<evidence type="ECO:0000313" key="6">
    <source>
        <dbReference type="Proteomes" id="UP000076830"/>
    </source>
</evidence>
<dbReference type="Gene3D" id="3.40.50.150">
    <property type="entry name" value="Vaccinia Virus protein VP39"/>
    <property type="match status" value="1"/>
</dbReference>
<accession>A0A167H9L0</accession>
<proteinExistence type="predicted"/>
<name>A0A167H9L0_9GAMM</name>
<dbReference type="PANTHER" id="PTHR43464:SF19">
    <property type="entry name" value="UBIQUINONE BIOSYNTHESIS O-METHYLTRANSFERASE, MITOCHONDRIAL"/>
    <property type="match status" value="1"/>
</dbReference>
<dbReference type="Proteomes" id="UP000076830">
    <property type="component" value="Chromosome"/>
</dbReference>
<evidence type="ECO:0000259" key="4">
    <source>
        <dbReference type="Pfam" id="PF13649"/>
    </source>
</evidence>
<keyword evidence="6" id="KW-1185">Reference proteome</keyword>
<dbReference type="EMBL" id="CP015249">
    <property type="protein sequence ID" value="ANB19596.1"/>
    <property type="molecule type" value="Genomic_DNA"/>
</dbReference>
<keyword evidence="1 5" id="KW-0489">Methyltransferase</keyword>
<dbReference type="PATRIC" id="fig|1300342.3.peg.3527"/>
<feature type="domain" description="Methyltransferase" evidence="4">
    <location>
        <begin position="53"/>
        <end position="142"/>
    </location>
</feature>
<evidence type="ECO:0000256" key="2">
    <source>
        <dbReference type="ARBA" id="ARBA00022679"/>
    </source>
</evidence>
<dbReference type="GO" id="GO:0008168">
    <property type="term" value="F:methyltransferase activity"/>
    <property type="evidence" value="ECO:0007669"/>
    <property type="project" value="UniProtKB-KW"/>
</dbReference>
<dbReference type="OrthoDB" id="9791837at2"/>
<reference evidence="5 6" key="1">
    <citation type="submission" date="2016-04" db="EMBL/GenBank/DDBJ databases">
        <title>Complete genome sequence of Dokdonella koreensis DS-123T.</title>
        <authorList>
            <person name="Kim J.F."/>
            <person name="Lee H."/>
            <person name="Kwak M.-J."/>
        </authorList>
    </citation>
    <scope>NUCLEOTIDE SEQUENCE [LARGE SCALE GENOMIC DNA]</scope>
    <source>
        <strain evidence="5 6">DS-123</strain>
    </source>
</reference>
<dbReference type="PANTHER" id="PTHR43464">
    <property type="entry name" value="METHYLTRANSFERASE"/>
    <property type="match status" value="1"/>
</dbReference>
<protein>
    <submittedName>
        <fullName evidence="5">Methyltransferase domain family</fullName>
    </submittedName>
</protein>
<keyword evidence="3" id="KW-0949">S-adenosyl-L-methionine</keyword>
<organism evidence="5 6">
    <name type="scientific">Dokdonella koreensis DS-123</name>
    <dbReference type="NCBI Taxonomy" id="1300342"/>
    <lineage>
        <taxon>Bacteria</taxon>
        <taxon>Pseudomonadati</taxon>
        <taxon>Pseudomonadota</taxon>
        <taxon>Gammaproteobacteria</taxon>
        <taxon>Lysobacterales</taxon>
        <taxon>Rhodanobacteraceae</taxon>
        <taxon>Dokdonella</taxon>
    </lineage>
</organism>
<dbReference type="InterPro" id="IPR029063">
    <property type="entry name" value="SAM-dependent_MTases_sf"/>
</dbReference>
<dbReference type="CDD" id="cd02440">
    <property type="entry name" value="AdoMet_MTases"/>
    <property type="match status" value="1"/>
</dbReference>
<dbReference type="AlphaFoldDB" id="A0A167H9L0"/>
<gene>
    <name evidence="5" type="ORF">I596_3608</name>
</gene>
<keyword evidence="2 5" id="KW-0808">Transferase</keyword>
<dbReference type="KEGG" id="dko:I596_3608"/>
<dbReference type="Pfam" id="PF13649">
    <property type="entry name" value="Methyltransf_25"/>
    <property type="match status" value="1"/>
</dbReference>
<evidence type="ECO:0000313" key="5">
    <source>
        <dbReference type="EMBL" id="ANB19596.1"/>
    </source>
</evidence>
<dbReference type="STRING" id="1300342.I596_3608"/>
<dbReference type="SUPFAM" id="SSF53335">
    <property type="entry name" value="S-adenosyl-L-methionine-dependent methyltransferases"/>
    <property type="match status" value="1"/>
</dbReference>
<dbReference type="GO" id="GO:0032259">
    <property type="term" value="P:methylation"/>
    <property type="evidence" value="ECO:0007669"/>
    <property type="project" value="UniProtKB-KW"/>
</dbReference>
<dbReference type="InterPro" id="IPR041698">
    <property type="entry name" value="Methyltransf_25"/>
</dbReference>
<dbReference type="RefSeq" id="WP_067650639.1">
    <property type="nucleotide sequence ID" value="NZ_CP015249.1"/>
</dbReference>
<evidence type="ECO:0000256" key="1">
    <source>
        <dbReference type="ARBA" id="ARBA00022603"/>
    </source>
</evidence>
<sequence length="228" mass="24467">MSDSPHDAAILAAWLRNAAPWEAAVREQRIESRRLVTDHAIVAAVKEAAPRYVLDLGCGEGWLARALAAEGIAVTGVDAVPALVEAARQQGDGPFHVVAYEQLAAGVPGGPFDTVVCNFALLGEQSVEQVFAALPGLLVAGGRFIVQTLHPLVACGEAPYRDGWREGSWSGIDGDFVDAPPWYFRTLESWVVLFVRYGLALEALCEPVHPATQRPASVILVSKCRRDS</sequence>
<evidence type="ECO:0000256" key="3">
    <source>
        <dbReference type="ARBA" id="ARBA00022691"/>
    </source>
</evidence>